<dbReference type="Gene3D" id="2.60.120.560">
    <property type="entry name" value="Exo-inulinase, domain 1"/>
    <property type="match status" value="1"/>
</dbReference>
<feature type="chain" id="PRO_5012725649" description="Concanavalin A-like lectin/glucanases superfamily protein" evidence="1">
    <location>
        <begin position="21"/>
        <end position="234"/>
    </location>
</feature>
<dbReference type="EMBL" id="FQWQ01000003">
    <property type="protein sequence ID" value="SHH60503.1"/>
    <property type="molecule type" value="Genomic_DNA"/>
</dbReference>
<keyword evidence="3" id="KW-1185">Reference proteome</keyword>
<feature type="signal peptide" evidence="1">
    <location>
        <begin position="1"/>
        <end position="20"/>
    </location>
</feature>
<dbReference type="Proteomes" id="UP000184212">
    <property type="component" value="Unassembled WGS sequence"/>
</dbReference>
<proteinExistence type="predicted"/>
<dbReference type="InterPro" id="IPR013320">
    <property type="entry name" value="ConA-like_dom_sf"/>
</dbReference>
<protein>
    <recommendedName>
        <fullName evidence="4">Concanavalin A-like lectin/glucanases superfamily protein</fullName>
    </recommendedName>
</protein>
<organism evidence="2 3">
    <name type="scientific">Chryseolinea serpens</name>
    <dbReference type="NCBI Taxonomy" id="947013"/>
    <lineage>
        <taxon>Bacteria</taxon>
        <taxon>Pseudomonadati</taxon>
        <taxon>Bacteroidota</taxon>
        <taxon>Cytophagia</taxon>
        <taxon>Cytophagales</taxon>
        <taxon>Fulvivirgaceae</taxon>
        <taxon>Chryseolinea</taxon>
    </lineage>
</organism>
<name>A0A1M5UCW5_9BACT</name>
<dbReference type="OrthoDB" id="9770043at2"/>
<reference evidence="2 3" key="1">
    <citation type="submission" date="2016-11" db="EMBL/GenBank/DDBJ databases">
        <authorList>
            <person name="Jaros S."/>
            <person name="Januszkiewicz K."/>
            <person name="Wedrychowicz H."/>
        </authorList>
    </citation>
    <scope>NUCLEOTIDE SEQUENCE [LARGE SCALE GENOMIC DNA]</scope>
    <source>
        <strain evidence="2 3">DSM 24574</strain>
    </source>
</reference>
<evidence type="ECO:0000256" key="1">
    <source>
        <dbReference type="SAM" id="SignalP"/>
    </source>
</evidence>
<evidence type="ECO:0000313" key="3">
    <source>
        <dbReference type="Proteomes" id="UP000184212"/>
    </source>
</evidence>
<evidence type="ECO:0000313" key="2">
    <source>
        <dbReference type="EMBL" id="SHH60503.1"/>
    </source>
</evidence>
<dbReference type="SUPFAM" id="SSF49899">
    <property type="entry name" value="Concanavalin A-like lectins/glucanases"/>
    <property type="match status" value="1"/>
</dbReference>
<evidence type="ECO:0008006" key="4">
    <source>
        <dbReference type="Google" id="ProtNLM"/>
    </source>
</evidence>
<gene>
    <name evidence="2" type="ORF">SAMN04488109_4584</name>
</gene>
<keyword evidence="1" id="KW-0732">Signal</keyword>
<dbReference type="GO" id="GO:0004553">
    <property type="term" value="F:hydrolase activity, hydrolyzing O-glycosyl compounds"/>
    <property type="evidence" value="ECO:0007669"/>
    <property type="project" value="UniProtKB-ARBA"/>
</dbReference>
<accession>A0A1M5UCW5</accession>
<sequence length="234" mass="26557">MKRICIPALCLFFVTASLVAQEIPKGYKEVYKQDFNSDKALKDFRFTQPVKWLLSKEDKGMALEFTGISDGYTPPFRSPHTIGLLSTLQVGSFVLEVDMLQTGREYGHRDMCIIFGFNDPSHFYYTHIATAMDPNAHQIMLVNNAPRTNISTFTTQGVAWGQNVWHKVRVERNIEEGTIKVFFDGTLVEEAKDTTFGKGYVGFGSFDDSGKIDNIRIWAKDVEKKGTTVFEEKK</sequence>
<dbReference type="GO" id="GO:0005975">
    <property type="term" value="P:carbohydrate metabolic process"/>
    <property type="evidence" value="ECO:0007669"/>
    <property type="project" value="UniProtKB-ARBA"/>
</dbReference>
<dbReference type="RefSeq" id="WP_073138602.1">
    <property type="nucleotide sequence ID" value="NZ_FQWQ01000003.1"/>
</dbReference>
<dbReference type="AlphaFoldDB" id="A0A1M5UCW5"/>
<dbReference type="STRING" id="947013.SAMN04488109_4584"/>